<feature type="transmembrane region" description="Helical" evidence="3">
    <location>
        <begin position="287"/>
        <end position="308"/>
    </location>
</feature>
<accession>A0A2K9LG45</accession>
<dbReference type="OrthoDB" id="5289013at2"/>
<keyword evidence="3" id="KW-0472">Membrane</keyword>
<feature type="transmembrane region" description="Helical" evidence="3">
    <location>
        <begin position="261"/>
        <end position="281"/>
    </location>
</feature>
<dbReference type="CDD" id="cd01949">
    <property type="entry name" value="GGDEF"/>
    <property type="match status" value="1"/>
</dbReference>
<dbReference type="AlphaFoldDB" id="A0A2K9LG45"/>
<keyword evidence="3" id="KW-1133">Transmembrane helix</keyword>
<evidence type="ECO:0000256" key="4">
    <source>
        <dbReference type="SAM" id="SignalP"/>
    </source>
</evidence>
<dbReference type="Proteomes" id="UP000235116">
    <property type="component" value="Chromosome"/>
</dbReference>
<feature type="signal peptide" evidence="4">
    <location>
        <begin position="1"/>
        <end position="23"/>
    </location>
</feature>
<protein>
    <recommendedName>
        <fullName evidence="1">diguanylate cyclase</fullName>
        <ecNumber evidence="1">2.7.7.65</ecNumber>
    </recommendedName>
</protein>
<dbReference type="EMBL" id="CP022684">
    <property type="protein sequence ID" value="AUM11346.1"/>
    <property type="molecule type" value="Genomic_DNA"/>
</dbReference>
<name>A0A2K9LG45_9GAMM</name>
<dbReference type="Gene3D" id="3.30.70.270">
    <property type="match status" value="1"/>
</dbReference>
<reference evidence="7" key="1">
    <citation type="submission" date="2017-08" db="EMBL/GenBank/DDBJ databases">
        <title>Direct submision.</title>
        <authorList>
            <person name="Kim S.-J."/>
            <person name="Rhee S.-K."/>
        </authorList>
    </citation>
    <scope>NUCLEOTIDE SEQUENCE [LARGE SCALE GENOMIC DNA]</scope>
    <source>
        <strain evidence="7">GI5</strain>
    </source>
</reference>
<dbReference type="RefSeq" id="WP_101892686.1">
    <property type="nucleotide sequence ID" value="NZ_CP022684.1"/>
</dbReference>
<dbReference type="InterPro" id="IPR029787">
    <property type="entry name" value="Nucleotide_cyclase"/>
</dbReference>
<dbReference type="Pfam" id="PF00990">
    <property type="entry name" value="GGDEF"/>
    <property type="match status" value="1"/>
</dbReference>
<feature type="transmembrane region" description="Helical" evidence="3">
    <location>
        <begin position="235"/>
        <end position="254"/>
    </location>
</feature>
<dbReference type="InterPro" id="IPR050469">
    <property type="entry name" value="Diguanylate_Cyclase"/>
</dbReference>
<evidence type="ECO:0000313" key="6">
    <source>
        <dbReference type="EMBL" id="AUM11346.1"/>
    </source>
</evidence>
<feature type="chain" id="PRO_5014856205" description="diguanylate cyclase" evidence="4">
    <location>
        <begin position="24"/>
        <end position="530"/>
    </location>
</feature>
<dbReference type="SMART" id="SM00267">
    <property type="entry name" value="GGDEF"/>
    <property type="match status" value="1"/>
</dbReference>
<comment type="catalytic activity">
    <reaction evidence="2">
        <text>2 GTP = 3',3'-c-di-GMP + 2 diphosphate</text>
        <dbReference type="Rhea" id="RHEA:24898"/>
        <dbReference type="ChEBI" id="CHEBI:33019"/>
        <dbReference type="ChEBI" id="CHEBI:37565"/>
        <dbReference type="ChEBI" id="CHEBI:58805"/>
        <dbReference type="EC" id="2.7.7.65"/>
    </reaction>
</comment>
<dbReference type="Gene3D" id="2.60.40.2380">
    <property type="match status" value="1"/>
</dbReference>
<dbReference type="Pfam" id="PF07695">
    <property type="entry name" value="7TMR-DISM_7TM"/>
    <property type="match status" value="1"/>
</dbReference>
<evidence type="ECO:0000256" key="1">
    <source>
        <dbReference type="ARBA" id="ARBA00012528"/>
    </source>
</evidence>
<evidence type="ECO:0000256" key="2">
    <source>
        <dbReference type="ARBA" id="ARBA00034247"/>
    </source>
</evidence>
<proteinExistence type="predicted"/>
<feature type="transmembrane region" description="Helical" evidence="3">
    <location>
        <begin position="350"/>
        <end position="369"/>
    </location>
</feature>
<dbReference type="KEGG" id="kak:Kalk_02395"/>
<dbReference type="Pfam" id="PF07696">
    <property type="entry name" value="7TMR-DISMED2"/>
    <property type="match status" value="1"/>
</dbReference>
<organism evidence="6 7">
    <name type="scientific">Ketobacter alkanivorans</name>
    <dbReference type="NCBI Taxonomy" id="1917421"/>
    <lineage>
        <taxon>Bacteria</taxon>
        <taxon>Pseudomonadati</taxon>
        <taxon>Pseudomonadota</taxon>
        <taxon>Gammaproteobacteria</taxon>
        <taxon>Pseudomonadales</taxon>
        <taxon>Ketobacteraceae</taxon>
        <taxon>Ketobacter</taxon>
    </lineage>
</organism>
<evidence type="ECO:0000256" key="3">
    <source>
        <dbReference type="SAM" id="Phobius"/>
    </source>
</evidence>
<dbReference type="SUPFAM" id="SSF55073">
    <property type="entry name" value="Nucleotide cyclase"/>
    <property type="match status" value="1"/>
</dbReference>
<dbReference type="GO" id="GO:0052621">
    <property type="term" value="F:diguanylate cyclase activity"/>
    <property type="evidence" value="ECO:0007669"/>
    <property type="project" value="UniProtKB-EC"/>
</dbReference>
<sequence>MNVFYRLLLATLTALIITGGAFGAPVEIHSAEQLYISVLPQIASNNEQERTELWIPGREDLTAVQVKSPRTSLWYRFDLLNRSDQEKWYLQVTNSLINEVNVYTVNANDHHHGHNGYTLAIPFDLSNAVALPLPSNKATSVWVNVQASYVSPNLLISVIPEDKYSQYHFNYTSMILIAIGAMLALVIYNAFLYFPTRDPSFLWYASYQILCTFAWAVHFKVMLYCFGLELDASTLYLPFFIAGATSLMFAIAFLKLPQRGWLALLVRAFAIGLVVFGLLGLLLPIEVYQTILAVCVCAWMFIMLSLGVWRLNKGYRPARIYVVGFSVMTTYFMFTMAGNLAGTTLFDNQMLWALWAQLFDSIALALALADRINFLRKSRQHADKRASTDQLTGLPNRTAFERDVRAWEVYYSEGIVPEFFLTFIDVDGLKRVNDQMGHNEGDRLLSLVAQWLTSQSNQQNVYRIGGDEFVILSRQQIQWNLSSLHTLLIAEGFPNSDLSIGTSSYSESGSRSTLLKLADERMYAIKHSSR</sequence>
<feature type="domain" description="GGDEF" evidence="5">
    <location>
        <begin position="417"/>
        <end position="530"/>
    </location>
</feature>
<keyword evidence="7" id="KW-1185">Reference proteome</keyword>
<dbReference type="PROSITE" id="PS50887">
    <property type="entry name" value="GGDEF"/>
    <property type="match status" value="1"/>
</dbReference>
<keyword evidence="4" id="KW-0732">Signal</keyword>
<dbReference type="NCBIfam" id="TIGR00254">
    <property type="entry name" value="GGDEF"/>
    <property type="match status" value="1"/>
</dbReference>
<keyword evidence="3" id="KW-0812">Transmembrane</keyword>
<gene>
    <name evidence="6" type="ORF">Kalk_02395</name>
</gene>
<evidence type="ECO:0000313" key="7">
    <source>
        <dbReference type="Proteomes" id="UP000235116"/>
    </source>
</evidence>
<dbReference type="PANTHER" id="PTHR45138">
    <property type="entry name" value="REGULATORY COMPONENTS OF SENSORY TRANSDUCTION SYSTEM"/>
    <property type="match status" value="1"/>
</dbReference>
<dbReference type="InterPro" id="IPR011622">
    <property type="entry name" value="7TMR_DISM_rcpt_extracell_dom2"/>
</dbReference>
<dbReference type="InterPro" id="IPR011623">
    <property type="entry name" value="7TMR_DISM_rcpt_extracell_dom1"/>
</dbReference>
<evidence type="ECO:0000259" key="5">
    <source>
        <dbReference type="PROSITE" id="PS50887"/>
    </source>
</evidence>
<dbReference type="PANTHER" id="PTHR45138:SF9">
    <property type="entry name" value="DIGUANYLATE CYCLASE DGCM-RELATED"/>
    <property type="match status" value="1"/>
</dbReference>
<dbReference type="EC" id="2.7.7.65" evidence="1"/>
<feature type="transmembrane region" description="Helical" evidence="3">
    <location>
        <begin position="171"/>
        <end position="194"/>
    </location>
</feature>
<dbReference type="InterPro" id="IPR043128">
    <property type="entry name" value="Rev_trsase/Diguanyl_cyclase"/>
</dbReference>
<dbReference type="InterPro" id="IPR000160">
    <property type="entry name" value="GGDEF_dom"/>
</dbReference>
<feature type="transmembrane region" description="Helical" evidence="3">
    <location>
        <begin position="320"/>
        <end position="338"/>
    </location>
</feature>
<feature type="transmembrane region" description="Helical" evidence="3">
    <location>
        <begin position="201"/>
        <end position="223"/>
    </location>
</feature>